<evidence type="ECO:0000313" key="2">
    <source>
        <dbReference type="Ensembl" id="ENSSPUP00000019417.1"/>
    </source>
</evidence>
<accession>A0A8D0H6L5</accession>
<organism evidence="2 3">
    <name type="scientific">Sphenodon punctatus</name>
    <name type="common">Tuatara</name>
    <name type="synonym">Hatteria punctata</name>
    <dbReference type="NCBI Taxonomy" id="8508"/>
    <lineage>
        <taxon>Eukaryota</taxon>
        <taxon>Metazoa</taxon>
        <taxon>Chordata</taxon>
        <taxon>Craniata</taxon>
        <taxon>Vertebrata</taxon>
        <taxon>Euteleostomi</taxon>
        <taxon>Lepidosauria</taxon>
        <taxon>Sphenodontia</taxon>
        <taxon>Sphenodontidae</taxon>
        <taxon>Sphenodon</taxon>
    </lineage>
</organism>
<dbReference type="OMA" id="MVNQIHT"/>
<feature type="compositionally biased region" description="Polar residues" evidence="1">
    <location>
        <begin position="68"/>
        <end position="89"/>
    </location>
</feature>
<keyword evidence="3" id="KW-1185">Reference proteome</keyword>
<evidence type="ECO:0000313" key="3">
    <source>
        <dbReference type="Proteomes" id="UP000694392"/>
    </source>
</evidence>
<sequence>MVNQIHTRLEGGQDQHGRNHLLASYVFYVFRLPAVEPGLPGSEAGMLPHGAPIQYATLSRATGRPASLNLSRSKSISNSNPDLATTPNSPDEEVQKIMSSKVRPTRSDSGGGGGWVGRDVGW</sequence>
<protein>
    <submittedName>
        <fullName evidence="2">Uncharacterized protein</fullName>
    </submittedName>
</protein>
<dbReference type="Proteomes" id="UP000694392">
    <property type="component" value="Unplaced"/>
</dbReference>
<evidence type="ECO:0000256" key="1">
    <source>
        <dbReference type="SAM" id="MobiDB-lite"/>
    </source>
</evidence>
<feature type="region of interest" description="Disordered" evidence="1">
    <location>
        <begin position="64"/>
        <end position="122"/>
    </location>
</feature>
<name>A0A8D0H6L5_SPHPU</name>
<reference evidence="2" key="1">
    <citation type="submission" date="2025-08" db="UniProtKB">
        <authorList>
            <consortium name="Ensembl"/>
        </authorList>
    </citation>
    <scope>IDENTIFICATION</scope>
</reference>
<dbReference type="Ensembl" id="ENSSPUT00000020685.1">
    <property type="protein sequence ID" value="ENSSPUP00000019417.1"/>
    <property type="gene ID" value="ENSSPUG00000014951.1"/>
</dbReference>
<dbReference type="AlphaFoldDB" id="A0A8D0H6L5"/>
<proteinExistence type="predicted"/>
<reference evidence="2" key="2">
    <citation type="submission" date="2025-09" db="UniProtKB">
        <authorList>
            <consortium name="Ensembl"/>
        </authorList>
    </citation>
    <scope>IDENTIFICATION</scope>
</reference>